<name>A0A841PLB1_9BACL</name>
<dbReference type="InterPro" id="IPR025275">
    <property type="entry name" value="DUF4015"/>
</dbReference>
<gene>
    <name evidence="2" type="ORF">HNR44_000423</name>
</gene>
<feature type="domain" description="DUF4015" evidence="1">
    <location>
        <begin position="7"/>
        <end position="60"/>
    </location>
</feature>
<proteinExistence type="predicted"/>
<accession>A0A841PLB1</accession>
<dbReference type="AlphaFoldDB" id="A0A841PLB1"/>
<dbReference type="Pfam" id="PF13200">
    <property type="entry name" value="DUF4015"/>
    <property type="match status" value="1"/>
</dbReference>
<dbReference type="Proteomes" id="UP000568839">
    <property type="component" value="Unassembled WGS sequence"/>
</dbReference>
<sequence length="70" mass="7749">MDELDNPPVTRPWIQDFTASWLGMGNYIPYGPGAVEAQIQALNDNGSIDGYLIWNAGNNYTEGIDFTPIE</sequence>
<organism evidence="2 3">
    <name type="scientific">Geomicrobium halophilum</name>
    <dbReference type="NCBI Taxonomy" id="549000"/>
    <lineage>
        <taxon>Bacteria</taxon>
        <taxon>Bacillati</taxon>
        <taxon>Bacillota</taxon>
        <taxon>Bacilli</taxon>
        <taxon>Bacillales</taxon>
        <taxon>Geomicrobium</taxon>
    </lineage>
</organism>
<evidence type="ECO:0000313" key="3">
    <source>
        <dbReference type="Proteomes" id="UP000568839"/>
    </source>
</evidence>
<comment type="caution">
    <text evidence="2">The sequence shown here is derived from an EMBL/GenBank/DDBJ whole genome shotgun (WGS) entry which is preliminary data.</text>
</comment>
<reference evidence="2 3" key="1">
    <citation type="submission" date="2020-08" db="EMBL/GenBank/DDBJ databases">
        <title>Genomic Encyclopedia of Type Strains, Phase IV (KMG-IV): sequencing the most valuable type-strain genomes for metagenomic binning, comparative biology and taxonomic classification.</title>
        <authorList>
            <person name="Goeker M."/>
        </authorList>
    </citation>
    <scope>NUCLEOTIDE SEQUENCE [LARGE SCALE GENOMIC DNA]</scope>
    <source>
        <strain evidence="2 3">DSM 21769</strain>
    </source>
</reference>
<evidence type="ECO:0000259" key="1">
    <source>
        <dbReference type="Pfam" id="PF13200"/>
    </source>
</evidence>
<dbReference type="EMBL" id="JACHHJ010000001">
    <property type="protein sequence ID" value="MBB6448474.1"/>
    <property type="molecule type" value="Genomic_DNA"/>
</dbReference>
<evidence type="ECO:0000313" key="2">
    <source>
        <dbReference type="EMBL" id="MBB6448474.1"/>
    </source>
</evidence>
<keyword evidence="3" id="KW-1185">Reference proteome</keyword>
<protein>
    <recommendedName>
        <fullName evidence="1">DUF4015 domain-containing protein</fullName>
    </recommendedName>
</protein>